<evidence type="ECO:0000256" key="6">
    <source>
        <dbReference type="ARBA" id="ARBA00022777"/>
    </source>
</evidence>
<evidence type="ECO:0000256" key="2">
    <source>
        <dbReference type="ARBA" id="ARBA00007220"/>
    </source>
</evidence>
<dbReference type="SUPFAM" id="SSF52540">
    <property type="entry name" value="P-loop containing nucleoside triphosphate hydrolases"/>
    <property type="match status" value="1"/>
</dbReference>
<evidence type="ECO:0000256" key="7">
    <source>
        <dbReference type="RuleBase" id="RU003330"/>
    </source>
</evidence>
<keyword evidence="9" id="KW-1185">Reference proteome</keyword>
<evidence type="ECO:0000313" key="8">
    <source>
        <dbReference type="EMBL" id="KXZ41967.1"/>
    </source>
</evidence>
<evidence type="ECO:0000256" key="4">
    <source>
        <dbReference type="ARBA" id="ARBA00022679"/>
    </source>
</evidence>
<dbReference type="EC" id="2.7.4.3" evidence="3"/>
<comment type="caution">
    <text evidence="8">The sequence shown here is derived from an EMBL/GenBank/DDBJ whole genome shotgun (WGS) entry which is preliminary data.</text>
</comment>
<keyword evidence="6 7" id="KW-0418">Kinase</keyword>
<evidence type="ECO:0000256" key="5">
    <source>
        <dbReference type="ARBA" id="ARBA00022741"/>
    </source>
</evidence>
<dbReference type="InterPro" id="IPR000850">
    <property type="entry name" value="Adenylat/UMP-CMP_kin"/>
</dbReference>
<name>A0A150FWK3_GONPE</name>
<dbReference type="STRING" id="33097.A0A150FWK3"/>
<keyword evidence="5" id="KW-0547">Nucleotide-binding</keyword>
<dbReference type="AlphaFoldDB" id="A0A150FWK3"/>
<dbReference type="CDD" id="cd01428">
    <property type="entry name" value="ADK"/>
    <property type="match status" value="1"/>
</dbReference>
<comment type="catalytic activity">
    <reaction evidence="1">
        <text>AMP + ATP = 2 ADP</text>
        <dbReference type="Rhea" id="RHEA:12973"/>
        <dbReference type="ChEBI" id="CHEBI:30616"/>
        <dbReference type="ChEBI" id="CHEBI:456215"/>
        <dbReference type="ChEBI" id="CHEBI:456216"/>
        <dbReference type="EC" id="2.7.4.3"/>
    </reaction>
</comment>
<evidence type="ECO:0000256" key="1">
    <source>
        <dbReference type="ARBA" id="ARBA00000582"/>
    </source>
</evidence>
<dbReference type="EMBL" id="LSYV01000232">
    <property type="protein sequence ID" value="KXZ41967.1"/>
    <property type="molecule type" value="Genomic_DNA"/>
</dbReference>
<dbReference type="PANTHER" id="PTHR23359">
    <property type="entry name" value="NUCLEOTIDE KINASE"/>
    <property type="match status" value="1"/>
</dbReference>
<dbReference type="Pfam" id="PF00406">
    <property type="entry name" value="ADK"/>
    <property type="match status" value="1"/>
</dbReference>
<keyword evidence="4 7" id="KW-0808">Transferase</keyword>
<dbReference type="Proteomes" id="UP000075714">
    <property type="component" value="Unassembled WGS sequence"/>
</dbReference>
<protein>
    <recommendedName>
        <fullName evidence="3">adenylate kinase</fullName>
        <ecNumber evidence="3">2.7.4.3</ecNumber>
    </recommendedName>
</protein>
<organism evidence="8 9">
    <name type="scientific">Gonium pectorale</name>
    <name type="common">Green alga</name>
    <dbReference type="NCBI Taxonomy" id="33097"/>
    <lineage>
        <taxon>Eukaryota</taxon>
        <taxon>Viridiplantae</taxon>
        <taxon>Chlorophyta</taxon>
        <taxon>core chlorophytes</taxon>
        <taxon>Chlorophyceae</taxon>
        <taxon>CS clade</taxon>
        <taxon>Chlamydomonadales</taxon>
        <taxon>Volvocaceae</taxon>
        <taxon>Gonium</taxon>
    </lineage>
</organism>
<evidence type="ECO:0000256" key="3">
    <source>
        <dbReference type="ARBA" id="ARBA00012955"/>
    </source>
</evidence>
<dbReference type="GO" id="GO:0005524">
    <property type="term" value="F:ATP binding"/>
    <property type="evidence" value="ECO:0007669"/>
    <property type="project" value="InterPro"/>
</dbReference>
<dbReference type="InterPro" id="IPR006259">
    <property type="entry name" value="Adenyl_kin_sub"/>
</dbReference>
<comment type="similarity">
    <text evidence="2 7">Belongs to the adenylate kinase family.</text>
</comment>
<sequence length="289" mass="31313">MSTSSAQRLARRVPMSAVSAVASLRNALEQLLSVGEHQVAGFSASATAPAINWVFLGPPGVGKGTYASRVAKTFGVPHIATGDLIRAEIGAGSEMGAQMKRIVASGKLLPDVLVQQVLTQRLDSGRRAGERGFILDGYPRTRAQAEQLLRSTDVGLVLNMGLREEVLVEKCMGRRLCRHCGKNYNIANIHLPASPDGRPEIVMPPLSPPPECAPHLAVREDDREEVIRHRLEVYKAEASPVEEFFRREGLLVDFEITAGIPETLPRLMPLLQSYVGRRADTRPAAGAGN</sequence>
<gene>
    <name evidence="8" type="ORF">GPECTOR_233g540</name>
</gene>
<proteinExistence type="inferred from homology"/>
<dbReference type="PROSITE" id="PS00113">
    <property type="entry name" value="ADENYLATE_KINASE"/>
    <property type="match status" value="1"/>
</dbReference>
<accession>A0A150FWK3</accession>
<dbReference type="HAMAP" id="MF_00235">
    <property type="entry name" value="Adenylate_kinase_Adk"/>
    <property type="match status" value="1"/>
</dbReference>
<dbReference type="OrthoDB" id="439792at2759"/>
<dbReference type="GO" id="GO:0004017">
    <property type="term" value="F:AMP kinase activity"/>
    <property type="evidence" value="ECO:0007669"/>
    <property type="project" value="UniProtKB-EC"/>
</dbReference>
<dbReference type="InterPro" id="IPR033690">
    <property type="entry name" value="Adenylat_kinase_CS"/>
</dbReference>
<dbReference type="PRINTS" id="PR00094">
    <property type="entry name" value="ADENYLTKNASE"/>
</dbReference>
<dbReference type="Gene3D" id="3.40.50.300">
    <property type="entry name" value="P-loop containing nucleotide triphosphate hydrolases"/>
    <property type="match status" value="1"/>
</dbReference>
<dbReference type="InterPro" id="IPR027417">
    <property type="entry name" value="P-loop_NTPase"/>
</dbReference>
<reference evidence="9" key="1">
    <citation type="journal article" date="2016" name="Nat. Commun.">
        <title>The Gonium pectorale genome demonstrates co-option of cell cycle regulation during the evolution of multicellularity.</title>
        <authorList>
            <person name="Hanschen E.R."/>
            <person name="Marriage T.N."/>
            <person name="Ferris P.J."/>
            <person name="Hamaji T."/>
            <person name="Toyoda A."/>
            <person name="Fujiyama A."/>
            <person name="Neme R."/>
            <person name="Noguchi H."/>
            <person name="Minakuchi Y."/>
            <person name="Suzuki M."/>
            <person name="Kawai-Toyooka H."/>
            <person name="Smith D.R."/>
            <person name="Sparks H."/>
            <person name="Anderson J."/>
            <person name="Bakaric R."/>
            <person name="Luria V."/>
            <person name="Karger A."/>
            <person name="Kirschner M.W."/>
            <person name="Durand P.M."/>
            <person name="Michod R.E."/>
            <person name="Nozaki H."/>
            <person name="Olson B.J."/>
        </authorList>
    </citation>
    <scope>NUCLEOTIDE SEQUENCE [LARGE SCALE GENOMIC DNA]</scope>
    <source>
        <strain evidence="9">NIES-2863</strain>
    </source>
</reference>
<dbReference type="NCBIfam" id="TIGR01351">
    <property type="entry name" value="adk"/>
    <property type="match status" value="1"/>
</dbReference>
<evidence type="ECO:0000313" key="9">
    <source>
        <dbReference type="Proteomes" id="UP000075714"/>
    </source>
</evidence>